<evidence type="ECO:0000256" key="3">
    <source>
        <dbReference type="ARBA" id="ARBA00022723"/>
    </source>
</evidence>
<dbReference type="InterPro" id="IPR002401">
    <property type="entry name" value="Cyt_P450_E_grp-I"/>
</dbReference>
<dbReference type="CDD" id="cd11072">
    <property type="entry name" value="CYP71-like"/>
    <property type="match status" value="1"/>
</dbReference>
<dbReference type="GO" id="GO:0020037">
    <property type="term" value="F:heme binding"/>
    <property type="evidence" value="ECO:0007669"/>
    <property type="project" value="InterPro"/>
</dbReference>
<dbReference type="PANTHER" id="PTHR47955">
    <property type="entry name" value="CYTOCHROME P450 FAMILY 71 PROTEIN"/>
    <property type="match status" value="1"/>
</dbReference>
<dbReference type="PRINTS" id="PR00385">
    <property type="entry name" value="P450"/>
</dbReference>
<dbReference type="PANTHER" id="PTHR47955:SF8">
    <property type="entry name" value="CYTOCHROME P450 71D11-LIKE"/>
    <property type="match status" value="1"/>
</dbReference>
<comment type="similarity">
    <text evidence="1 8">Belongs to the cytochrome P450 family.</text>
</comment>
<dbReference type="GO" id="GO:0016705">
    <property type="term" value="F:oxidoreductase activity, acting on paired donors, with incorporation or reduction of molecular oxygen"/>
    <property type="evidence" value="ECO:0007669"/>
    <property type="project" value="InterPro"/>
</dbReference>
<dbReference type="SUPFAM" id="SSF48264">
    <property type="entry name" value="Cytochrome P450"/>
    <property type="match status" value="1"/>
</dbReference>
<proteinExistence type="inferred from homology"/>
<comment type="caution">
    <text evidence="10">The sequence shown here is derived from an EMBL/GenBank/DDBJ whole genome shotgun (WGS) entry which is preliminary data.</text>
</comment>
<feature type="transmembrane region" description="Helical" evidence="9">
    <location>
        <begin position="12"/>
        <end position="32"/>
    </location>
</feature>
<dbReference type="OrthoDB" id="1844152at2759"/>
<dbReference type="Gene3D" id="1.10.630.10">
    <property type="entry name" value="Cytochrome P450"/>
    <property type="match status" value="1"/>
</dbReference>
<accession>A0A9D5CUE9</accession>
<keyword evidence="4 8" id="KW-0560">Oxidoreductase</keyword>
<evidence type="ECO:0000256" key="1">
    <source>
        <dbReference type="ARBA" id="ARBA00010617"/>
    </source>
</evidence>
<keyword evidence="5 7" id="KW-0408">Iron</keyword>
<reference evidence="10" key="2">
    <citation type="journal article" date="2022" name="Hortic Res">
        <title>The genome of Dioscorea zingiberensis sheds light on the biosynthesis, origin and evolution of the medicinally important diosgenin saponins.</title>
        <authorList>
            <person name="Li Y."/>
            <person name="Tan C."/>
            <person name="Li Z."/>
            <person name="Guo J."/>
            <person name="Li S."/>
            <person name="Chen X."/>
            <person name="Wang C."/>
            <person name="Dai X."/>
            <person name="Yang H."/>
            <person name="Song W."/>
            <person name="Hou L."/>
            <person name="Xu J."/>
            <person name="Tong Z."/>
            <person name="Xu A."/>
            <person name="Yuan X."/>
            <person name="Wang W."/>
            <person name="Yang Q."/>
            <person name="Chen L."/>
            <person name="Sun Z."/>
            <person name="Wang K."/>
            <person name="Pan B."/>
            <person name="Chen J."/>
            <person name="Bao Y."/>
            <person name="Liu F."/>
            <person name="Qi X."/>
            <person name="Gang D.R."/>
            <person name="Wen J."/>
            <person name="Li J."/>
        </authorList>
    </citation>
    <scope>NUCLEOTIDE SEQUENCE</scope>
    <source>
        <strain evidence="10">Dzin_1.0</strain>
    </source>
</reference>
<sequence length="513" mass="57723">MELALFQTMQLQILSILLFSLPIILFILTKLLKPTPQPRSPPLPGPSHLPLIGNLHHLLGQPTHHALHRLATIHGPIMALRLGRLNLIIISSPEAAKAIMKTHDLNFSDRPLTPGGKTVLYSGAGLAFAPYGPRWRQHRRICTLEILSSRRVRSFSSISQEEVSNLLSRVSSLSQSKTPVNLTGEFLSFSNAVTSRAAFGKKFRHGDKFIGGVKEFFHLGFMENLAEMFPPFLCVDVITGVRRRLRRIRRLFDEILDEIIMDHEVRRHKQGDEVDGDDQVVDFVDVLLRIRDEGGLEVPLTDVHVKALILDIFIGGTDTAAVILEWAMSELVKNPEIMKKAQEETRRVLKGCKSKMEEEDINKLKYLMLVIKETLRLHPPLPLLVPRVNMEECKVLDYVIPKGSRVIINYWAISRDPKIWEDAESFKPERFEGSSIDFKGGNFEYIPFGAGRRMCPGSTFGLANVVLLLAHLLCYFDWELPGGGQAEDLDMTELFGGTMGRKTPLSVIATPCD</sequence>
<evidence type="ECO:0000256" key="6">
    <source>
        <dbReference type="ARBA" id="ARBA00023033"/>
    </source>
</evidence>
<evidence type="ECO:0000256" key="5">
    <source>
        <dbReference type="ARBA" id="ARBA00023004"/>
    </source>
</evidence>
<comment type="cofactor">
    <cofactor evidence="7">
        <name>heme</name>
        <dbReference type="ChEBI" id="CHEBI:30413"/>
    </cofactor>
</comment>
<keyword evidence="9" id="KW-0812">Transmembrane</keyword>
<dbReference type="GO" id="GO:0005506">
    <property type="term" value="F:iron ion binding"/>
    <property type="evidence" value="ECO:0007669"/>
    <property type="project" value="InterPro"/>
</dbReference>
<dbReference type="PROSITE" id="PS00086">
    <property type="entry name" value="CYTOCHROME_P450"/>
    <property type="match status" value="1"/>
</dbReference>
<keyword evidence="9" id="KW-1133">Transmembrane helix</keyword>
<dbReference type="InterPro" id="IPR001128">
    <property type="entry name" value="Cyt_P450"/>
</dbReference>
<keyword evidence="11" id="KW-1185">Reference proteome</keyword>
<gene>
    <name evidence="10" type="ORF">J5N97_015285</name>
</gene>
<evidence type="ECO:0000256" key="7">
    <source>
        <dbReference type="PIRSR" id="PIRSR602401-1"/>
    </source>
</evidence>
<keyword evidence="6 8" id="KW-0503">Monooxygenase</keyword>
<keyword evidence="9" id="KW-0472">Membrane</keyword>
<dbReference type="InterPro" id="IPR017972">
    <property type="entry name" value="Cyt_P450_CS"/>
</dbReference>
<dbReference type="Proteomes" id="UP001085076">
    <property type="component" value="Miscellaneous, Linkage group lg03"/>
</dbReference>
<keyword evidence="2 7" id="KW-0349">Heme</keyword>
<evidence type="ECO:0000256" key="8">
    <source>
        <dbReference type="RuleBase" id="RU000461"/>
    </source>
</evidence>
<evidence type="ECO:0000313" key="11">
    <source>
        <dbReference type="Proteomes" id="UP001085076"/>
    </source>
</evidence>
<feature type="binding site" description="axial binding residue" evidence="7">
    <location>
        <position position="455"/>
    </location>
    <ligand>
        <name>heme</name>
        <dbReference type="ChEBI" id="CHEBI:30413"/>
    </ligand>
    <ligandPart>
        <name>Fe</name>
        <dbReference type="ChEBI" id="CHEBI:18248"/>
    </ligandPart>
</feature>
<dbReference type="GO" id="GO:0004497">
    <property type="term" value="F:monooxygenase activity"/>
    <property type="evidence" value="ECO:0007669"/>
    <property type="project" value="UniProtKB-KW"/>
</dbReference>
<reference evidence="10" key="1">
    <citation type="submission" date="2021-03" db="EMBL/GenBank/DDBJ databases">
        <authorList>
            <person name="Li Z."/>
            <person name="Yang C."/>
        </authorList>
    </citation>
    <scope>NUCLEOTIDE SEQUENCE</scope>
    <source>
        <strain evidence="10">Dzin_1.0</strain>
        <tissue evidence="10">Leaf</tissue>
    </source>
</reference>
<protein>
    <recommendedName>
        <fullName evidence="12">Cytochrome P450</fullName>
    </recommendedName>
</protein>
<keyword evidence="3 7" id="KW-0479">Metal-binding</keyword>
<evidence type="ECO:0000313" key="10">
    <source>
        <dbReference type="EMBL" id="KAJ0979811.1"/>
    </source>
</evidence>
<dbReference type="PRINTS" id="PR00463">
    <property type="entry name" value="EP450I"/>
</dbReference>
<evidence type="ECO:0008006" key="12">
    <source>
        <dbReference type="Google" id="ProtNLM"/>
    </source>
</evidence>
<dbReference type="EMBL" id="JAGGNH010000003">
    <property type="protein sequence ID" value="KAJ0979811.1"/>
    <property type="molecule type" value="Genomic_DNA"/>
</dbReference>
<evidence type="ECO:0000256" key="9">
    <source>
        <dbReference type="SAM" id="Phobius"/>
    </source>
</evidence>
<organism evidence="10 11">
    <name type="scientific">Dioscorea zingiberensis</name>
    <dbReference type="NCBI Taxonomy" id="325984"/>
    <lineage>
        <taxon>Eukaryota</taxon>
        <taxon>Viridiplantae</taxon>
        <taxon>Streptophyta</taxon>
        <taxon>Embryophyta</taxon>
        <taxon>Tracheophyta</taxon>
        <taxon>Spermatophyta</taxon>
        <taxon>Magnoliopsida</taxon>
        <taxon>Liliopsida</taxon>
        <taxon>Dioscoreales</taxon>
        <taxon>Dioscoreaceae</taxon>
        <taxon>Dioscorea</taxon>
    </lineage>
</organism>
<dbReference type="AlphaFoldDB" id="A0A9D5CUE9"/>
<dbReference type="FunFam" id="1.10.630.10:FF:000043">
    <property type="entry name" value="Cytochrome P450 99A2"/>
    <property type="match status" value="1"/>
</dbReference>
<dbReference type="InterPro" id="IPR036396">
    <property type="entry name" value="Cyt_P450_sf"/>
</dbReference>
<name>A0A9D5CUE9_9LILI</name>
<evidence type="ECO:0000256" key="2">
    <source>
        <dbReference type="ARBA" id="ARBA00022617"/>
    </source>
</evidence>
<evidence type="ECO:0000256" key="4">
    <source>
        <dbReference type="ARBA" id="ARBA00023002"/>
    </source>
</evidence>
<dbReference type="Pfam" id="PF00067">
    <property type="entry name" value="p450"/>
    <property type="match status" value="1"/>
</dbReference>